<gene>
    <name evidence="1" type="ORF">GCM10010832_05240</name>
</gene>
<dbReference type="RefSeq" id="WP_188457536.1">
    <property type="nucleotide sequence ID" value="NZ_BMGM01000002.1"/>
</dbReference>
<comment type="caution">
    <text evidence="1">The sequence shown here is derived from an EMBL/GenBank/DDBJ whole genome shotgun (WGS) entry which is preliminary data.</text>
</comment>
<dbReference type="EMBL" id="BMGM01000002">
    <property type="protein sequence ID" value="GGE27503.1"/>
    <property type="molecule type" value="Genomic_DNA"/>
</dbReference>
<protein>
    <submittedName>
        <fullName evidence="1">Uncharacterized protein</fullName>
    </submittedName>
</protein>
<name>A0ABQ1SCB2_9FLAO</name>
<dbReference type="Proteomes" id="UP000599179">
    <property type="component" value="Unassembled WGS sequence"/>
</dbReference>
<evidence type="ECO:0000313" key="1">
    <source>
        <dbReference type="EMBL" id="GGE27503.1"/>
    </source>
</evidence>
<organism evidence="1 2">
    <name type="scientific">Psychroflexus planctonicus</name>
    <dbReference type="NCBI Taxonomy" id="1526575"/>
    <lineage>
        <taxon>Bacteria</taxon>
        <taxon>Pseudomonadati</taxon>
        <taxon>Bacteroidota</taxon>
        <taxon>Flavobacteriia</taxon>
        <taxon>Flavobacteriales</taxon>
        <taxon>Flavobacteriaceae</taxon>
        <taxon>Psychroflexus</taxon>
    </lineage>
</organism>
<proteinExistence type="predicted"/>
<evidence type="ECO:0000313" key="2">
    <source>
        <dbReference type="Proteomes" id="UP000599179"/>
    </source>
</evidence>
<sequence length="192" mass="22334">MENIKLSLIERFKTFKPKSNIIIYDKCKNFDFLHRIFLLFDIPVTVLSGEDLDSVAKTISIFDLGEISFEDIPEKLNIKIGENVDTKDLKSIISLLEPFGLKEVVYLNDLESNTIYIGGNVEPYQEIFTIKKTLGILENTSVGAFLKNMWKDAERDNNFRLQQQKDSYYGSMNDDFYRQAFDNDESNEWNID</sequence>
<keyword evidence="2" id="KW-1185">Reference proteome</keyword>
<reference evidence="2" key="1">
    <citation type="journal article" date="2019" name="Int. J. Syst. Evol. Microbiol.">
        <title>The Global Catalogue of Microorganisms (GCM) 10K type strain sequencing project: providing services to taxonomists for standard genome sequencing and annotation.</title>
        <authorList>
            <consortium name="The Broad Institute Genomics Platform"/>
            <consortium name="The Broad Institute Genome Sequencing Center for Infectious Disease"/>
            <person name="Wu L."/>
            <person name="Ma J."/>
        </authorList>
    </citation>
    <scope>NUCLEOTIDE SEQUENCE [LARGE SCALE GENOMIC DNA]</scope>
    <source>
        <strain evidence="2">CGMCC 1.12931</strain>
    </source>
</reference>
<accession>A0ABQ1SCB2</accession>